<evidence type="ECO:0000256" key="5">
    <source>
        <dbReference type="ARBA" id="ARBA00023128"/>
    </source>
</evidence>
<comment type="similarity">
    <text evidence="2">Belongs to the AIM23 family.</text>
</comment>
<keyword evidence="4" id="KW-0809">Transit peptide</keyword>
<comment type="subcellular location">
    <subcellularLocation>
        <location evidence="1">Mitochondrion</location>
    </subcellularLocation>
</comment>
<proteinExistence type="inferred from homology"/>
<organism evidence="8">
    <name type="scientific">Spathaspora passalidarum (strain NRRL Y-27907 / 11-Y1)</name>
    <dbReference type="NCBI Taxonomy" id="619300"/>
    <lineage>
        <taxon>Eukaryota</taxon>
        <taxon>Fungi</taxon>
        <taxon>Dikarya</taxon>
        <taxon>Ascomycota</taxon>
        <taxon>Saccharomycotina</taxon>
        <taxon>Pichiomycetes</taxon>
        <taxon>Debaryomycetaceae</taxon>
        <taxon>Spathaspora</taxon>
    </lineage>
</organism>
<evidence type="ECO:0000313" key="8">
    <source>
        <dbReference type="Proteomes" id="UP000000709"/>
    </source>
</evidence>
<dbReference type="eggNOG" id="ENOG502RY27">
    <property type="taxonomic scope" value="Eukaryota"/>
</dbReference>
<reference evidence="7 8" key="1">
    <citation type="journal article" date="2011" name="Proc. Natl. Acad. Sci. U.S.A.">
        <title>Comparative genomics of xylose-fermenting fungi for enhanced biofuel production.</title>
        <authorList>
            <person name="Wohlbach D.J."/>
            <person name="Kuo A."/>
            <person name="Sato T.K."/>
            <person name="Potts K.M."/>
            <person name="Salamov A.A."/>
            <person name="LaButti K.M."/>
            <person name="Sun H."/>
            <person name="Clum A."/>
            <person name="Pangilinan J.L."/>
            <person name="Lindquist E.A."/>
            <person name="Lucas S."/>
            <person name="Lapidus A."/>
            <person name="Jin M."/>
            <person name="Gunawan C."/>
            <person name="Balan V."/>
            <person name="Dale B.E."/>
            <person name="Jeffries T.W."/>
            <person name="Zinkel R."/>
            <person name="Barry K.W."/>
            <person name="Grigoriev I.V."/>
            <person name="Gasch A.P."/>
        </authorList>
    </citation>
    <scope>NUCLEOTIDE SEQUENCE [LARGE SCALE GENOMIC DNA]</scope>
    <source>
        <strain evidence="8">NRRL Y-27907 / 11-Y1</strain>
    </source>
</reference>
<dbReference type="InParanoid" id="G3AQ88"/>
<evidence type="ECO:0000256" key="6">
    <source>
        <dbReference type="SAM" id="MobiDB-lite"/>
    </source>
</evidence>
<feature type="non-terminal residue" evidence="7">
    <location>
        <position position="275"/>
    </location>
</feature>
<dbReference type="EMBL" id="GL996503">
    <property type="protein sequence ID" value="EGW31435.1"/>
    <property type="molecule type" value="Genomic_DNA"/>
</dbReference>
<protein>
    <recommendedName>
        <fullName evidence="3">Altered inheritance of mitochondria protein 23, mitochondrial</fullName>
    </recommendedName>
</protein>
<dbReference type="Pfam" id="PF14877">
    <property type="entry name" value="mIF3"/>
    <property type="match status" value="1"/>
</dbReference>
<feature type="region of interest" description="Disordered" evidence="6">
    <location>
        <begin position="52"/>
        <end position="86"/>
    </location>
</feature>
<keyword evidence="5" id="KW-0496">Mitochondrion</keyword>
<feature type="compositionally biased region" description="Basic and acidic residues" evidence="6">
    <location>
        <begin position="52"/>
        <end position="82"/>
    </location>
</feature>
<evidence type="ECO:0000256" key="1">
    <source>
        <dbReference type="ARBA" id="ARBA00004173"/>
    </source>
</evidence>
<evidence type="ECO:0000256" key="2">
    <source>
        <dbReference type="ARBA" id="ARBA00008476"/>
    </source>
</evidence>
<dbReference type="AlphaFoldDB" id="G3AQ88"/>
<dbReference type="OrthoDB" id="3996489at2759"/>
<dbReference type="GO" id="GO:0005739">
    <property type="term" value="C:mitochondrion"/>
    <property type="evidence" value="ECO:0007669"/>
    <property type="project" value="UniProtKB-SubCell"/>
</dbReference>
<keyword evidence="8" id="KW-1185">Reference proteome</keyword>
<dbReference type="RefSeq" id="XP_007376213.1">
    <property type="nucleotide sequence ID" value="XM_007376151.1"/>
</dbReference>
<accession>G3AQ88</accession>
<sequence length="275" mass="32288">MLVRQSTYNIIKRTYKNSTICFNLFKDFNHDDNSHKPRQSAGKSQFEKFNRFRTHSESQEIPRRQERWNKSDNKRSNRDNNRPRKFFIHSGTESCQNAIRSIVLRVQEISPDFKVQYLNPETNSIEVLHLADIVNSMDLTKQGITCVELDDNYPLVKLCKVHEMTKVYSDKLAKIKEQELLAMGSKKTAYAIQSREKALSKRSAEKVISCKWSINTSDLLNQKKNEILKRLSKGENLQVRFQTNSNRGFDTDSSHVSHMHRNEDDYNLELKKREL</sequence>
<evidence type="ECO:0000313" key="7">
    <source>
        <dbReference type="EMBL" id="EGW31435.1"/>
    </source>
</evidence>
<name>G3AQ88_SPAPN</name>
<evidence type="ECO:0000256" key="4">
    <source>
        <dbReference type="ARBA" id="ARBA00022946"/>
    </source>
</evidence>
<dbReference type="HOGENOM" id="CLU_1013961_0_0_1"/>
<dbReference type="GeneID" id="18874143"/>
<dbReference type="KEGG" id="spaa:SPAPADRAFT_61997"/>
<evidence type="ECO:0000256" key="3">
    <source>
        <dbReference type="ARBA" id="ARBA00013994"/>
    </source>
</evidence>
<dbReference type="InterPro" id="IPR029427">
    <property type="entry name" value="AIM23"/>
</dbReference>
<dbReference type="Proteomes" id="UP000000709">
    <property type="component" value="Unassembled WGS sequence"/>
</dbReference>
<gene>
    <name evidence="7" type="ORF">SPAPADRAFT_61997</name>
</gene>